<organism evidence="2 3">
    <name type="scientific">Allokutzneria multivorans</name>
    <dbReference type="NCBI Taxonomy" id="1142134"/>
    <lineage>
        <taxon>Bacteria</taxon>
        <taxon>Bacillati</taxon>
        <taxon>Actinomycetota</taxon>
        <taxon>Actinomycetes</taxon>
        <taxon>Pseudonocardiales</taxon>
        <taxon>Pseudonocardiaceae</taxon>
        <taxon>Allokutzneria</taxon>
    </lineage>
</organism>
<accession>A0ABP7R0R5</accession>
<reference evidence="3" key="1">
    <citation type="journal article" date="2019" name="Int. J. Syst. Evol. Microbiol.">
        <title>The Global Catalogue of Microorganisms (GCM) 10K type strain sequencing project: providing services to taxonomists for standard genome sequencing and annotation.</title>
        <authorList>
            <consortium name="The Broad Institute Genomics Platform"/>
            <consortium name="The Broad Institute Genome Sequencing Center for Infectious Disease"/>
            <person name="Wu L."/>
            <person name="Ma J."/>
        </authorList>
    </citation>
    <scope>NUCLEOTIDE SEQUENCE [LARGE SCALE GENOMIC DNA]</scope>
    <source>
        <strain evidence="3">JCM 17342</strain>
    </source>
</reference>
<dbReference type="SUPFAM" id="SSF53474">
    <property type="entry name" value="alpha/beta-Hydrolases"/>
    <property type="match status" value="1"/>
</dbReference>
<dbReference type="PANTHER" id="PTHR43433">
    <property type="entry name" value="HYDROLASE, ALPHA/BETA FOLD FAMILY PROTEIN"/>
    <property type="match status" value="1"/>
</dbReference>
<dbReference type="RefSeq" id="WP_344871038.1">
    <property type="nucleotide sequence ID" value="NZ_BAABAL010000004.1"/>
</dbReference>
<dbReference type="PANTHER" id="PTHR43433:SF5">
    <property type="entry name" value="AB HYDROLASE-1 DOMAIN-CONTAINING PROTEIN"/>
    <property type="match status" value="1"/>
</dbReference>
<dbReference type="Pfam" id="PF00561">
    <property type="entry name" value="Abhydrolase_1"/>
    <property type="match status" value="1"/>
</dbReference>
<dbReference type="Proteomes" id="UP001501747">
    <property type="component" value="Unassembled WGS sequence"/>
</dbReference>
<keyword evidence="3" id="KW-1185">Reference proteome</keyword>
<proteinExistence type="predicted"/>
<dbReference type="Gene3D" id="3.40.50.1820">
    <property type="entry name" value="alpha/beta hydrolase"/>
    <property type="match status" value="1"/>
</dbReference>
<protein>
    <recommendedName>
        <fullName evidence="1">AB hydrolase-1 domain-containing protein</fullName>
    </recommendedName>
</protein>
<dbReference type="EMBL" id="BAABAL010000004">
    <property type="protein sequence ID" value="GAA3990912.1"/>
    <property type="molecule type" value="Genomic_DNA"/>
</dbReference>
<dbReference type="InterPro" id="IPR000073">
    <property type="entry name" value="AB_hydrolase_1"/>
</dbReference>
<dbReference type="InterPro" id="IPR029058">
    <property type="entry name" value="AB_hydrolase_fold"/>
</dbReference>
<comment type="caution">
    <text evidence="2">The sequence shown here is derived from an EMBL/GenBank/DDBJ whole genome shotgun (WGS) entry which is preliminary data.</text>
</comment>
<dbReference type="InterPro" id="IPR050471">
    <property type="entry name" value="AB_hydrolase"/>
</dbReference>
<gene>
    <name evidence="2" type="ORF">GCM10022247_07170</name>
</gene>
<name>A0ABP7R0R5_9PSEU</name>
<sequence length="285" mass="30820">MERLVNCNGITLWCEDFGDPADPVVLLVMGLGAQGTSWNEAFCSALVEGGRYVVRFDSRDTGRSDSIDFAASPYTVTDLAADAFGVLDALGVKAAHVVGVSMGGMVAQEMAIEHPARVLSLTSWMSSPDTPDPSTLDWRVLPGRRAELAPLVAEMADGLPTTREERVEFMVRLARAATGGGAEFDEAAVRRLVERDIDRADGRDATMNHSLAAASSRDRWDLLRGLAVPTLVVHGTEDPIVPFIHAEEMVRLVPGARLLPLPGVGHDMPREWQDRIAKEILAHTA</sequence>
<evidence type="ECO:0000313" key="3">
    <source>
        <dbReference type="Proteomes" id="UP001501747"/>
    </source>
</evidence>
<evidence type="ECO:0000313" key="2">
    <source>
        <dbReference type="EMBL" id="GAA3990912.1"/>
    </source>
</evidence>
<feature type="domain" description="AB hydrolase-1" evidence="1">
    <location>
        <begin position="23"/>
        <end position="267"/>
    </location>
</feature>
<evidence type="ECO:0000259" key="1">
    <source>
        <dbReference type="Pfam" id="PF00561"/>
    </source>
</evidence>